<evidence type="ECO:0000259" key="8">
    <source>
        <dbReference type="PROSITE" id="PS50110"/>
    </source>
</evidence>
<dbReference type="InterPro" id="IPR001867">
    <property type="entry name" value="OmpR/PhoB-type_DNA-bd"/>
</dbReference>
<name>A0ABS7BWS2_9BACL</name>
<keyword evidence="3" id="KW-0805">Transcription regulation</keyword>
<dbReference type="PROSITE" id="PS51755">
    <property type="entry name" value="OMPR_PHOB"/>
    <property type="match status" value="1"/>
</dbReference>
<evidence type="ECO:0000256" key="4">
    <source>
        <dbReference type="ARBA" id="ARBA00023125"/>
    </source>
</evidence>
<dbReference type="InterPro" id="IPR036388">
    <property type="entry name" value="WH-like_DNA-bd_sf"/>
</dbReference>
<dbReference type="Gene3D" id="6.10.250.690">
    <property type="match status" value="1"/>
</dbReference>
<feature type="DNA-binding region" description="OmpR/PhoB-type" evidence="7">
    <location>
        <begin position="122"/>
        <end position="217"/>
    </location>
</feature>
<sequence length="219" mass="25228">MENILIIEDDQAISDLIKLNLEVAGYECKQAYNGQDAQSVLSGFSPQLILLDISLPDMEGYELMPRFSRSGVPVIFLTARNSLADKVRGLKMGADDYIVKPFEAMELLARIEVVLRRYGSKADQITCAGLDIYLEERTIKRDGTVIELTMKEYELLLLLINNRNKALSREKILELVWGYDYMGETRTVDIHVQKIRKKLGWEERIKTVYKYGYRLEAHE</sequence>
<dbReference type="InterPro" id="IPR016032">
    <property type="entry name" value="Sig_transdc_resp-reg_C-effctor"/>
</dbReference>
<reference evidence="10 11" key="1">
    <citation type="submission" date="2021-07" db="EMBL/GenBank/DDBJ databases">
        <title>Paenibacillus radiodurans sp. nov., isolated from the southeastern edge of Tengger Desert.</title>
        <authorList>
            <person name="Zhang G."/>
        </authorList>
    </citation>
    <scope>NUCLEOTIDE SEQUENCE [LARGE SCALE GENOMIC DNA]</scope>
    <source>
        <strain evidence="10 11">CCM 7311</strain>
    </source>
</reference>
<evidence type="ECO:0000259" key="9">
    <source>
        <dbReference type="PROSITE" id="PS51755"/>
    </source>
</evidence>
<dbReference type="Proteomes" id="UP001519887">
    <property type="component" value="Unassembled WGS sequence"/>
</dbReference>
<dbReference type="CDD" id="cd17574">
    <property type="entry name" value="REC_OmpR"/>
    <property type="match status" value="1"/>
</dbReference>
<evidence type="ECO:0000256" key="7">
    <source>
        <dbReference type="PROSITE-ProRule" id="PRU01091"/>
    </source>
</evidence>
<evidence type="ECO:0000313" key="11">
    <source>
        <dbReference type="Proteomes" id="UP001519887"/>
    </source>
</evidence>
<feature type="modified residue" description="4-aspartylphosphate" evidence="6">
    <location>
        <position position="52"/>
    </location>
</feature>
<keyword evidence="1 6" id="KW-0597">Phosphoprotein</keyword>
<keyword evidence="11" id="KW-1185">Reference proteome</keyword>
<dbReference type="SMART" id="SM00862">
    <property type="entry name" value="Trans_reg_C"/>
    <property type="match status" value="1"/>
</dbReference>
<dbReference type="RefSeq" id="WP_210038662.1">
    <property type="nucleotide sequence ID" value="NZ_JBHLVU010000011.1"/>
</dbReference>
<evidence type="ECO:0000256" key="5">
    <source>
        <dbReference type="ARBA" id="ARBA00023163"/>
    </source>
</evidence>
<dbReference type="Pfam" id="PF00486">
    <property type="entry name" value="Trans_reg_C"/>
    <property type="match status" value="1"/>
</dbReference>
<evidence type="ECO:0000256" key="6">
    <source>
        <dbReference type="PROSITE-ProRule" id="PRU00169"/>
    </source>
</evidence>
<dbReference type="SMART" id="SM00448">
    <property type="entry name" value="REC"/>
    <property type="match status" value="1"/>
</dbReference>
<keyword evidence="4 7" id="KW-0238">DNA-binding</keyword>
<dbReference type="SUPFAM" id="SSF46894">
    <property type="entry name" value="C-terminal effector domain of the bipartite response regulators"/>
    <property type="match status" value="1"/>
</dbReference>
<evidence type="ECO:0000313" key="10">
    <source>
        <dbReference type="EMBL" id="MBW7453094.1"/>
    </source>
</evidence>
<evidence type="ECO:0000256" key="1">
    <source>
        <dbReference type="ARBA" id="ARBA00022553"/>
    </source>
</evidence>
<dbReference type="PROSITE" id="PS50110">
    <property type="entry name" value="RESPONSE_REGULATORY"/>
    <property type="match status" value="1"/>
</dbReference>
<feature type="domain" description="Response regulatory" evidence="8">
    <location>
        <begin position="3"/>
        <end position="115"/>
    </location>
</feature>
<proteinExistence type="predicted"/>
<evidence type="ECO:0000256" key="3">
    <source>
        <dbReference type="ARBA" id="ARBA00023015"/>
    </source>
</evidence>
<gene>
    <name evidence="10" type="ORF">K0U00_03450</name>
</gene>
<dbReference type="Pfam" id="PF00072">
    <property type="entry name" value="Response_reg"/>
    <property type="match status" value="1"/>
</dbReference>
<evidence type="ECO:0000256" key="2">
    <source>
        <dbReference type="ARBA" id="ARBA00023012"/>
    </source>
</evidence>
<accession>A0ABS7BWS2</accession>
<dbReference type="EMBL" id="JAHZIK010000040">
    <property type="protein sequence ID" value="MBW7453094.1"/>
    <property type="molecule type" value="Genomic_DNA"/>
</dbReference>
<dbReference type="InterPro" id="IPR039420">
    <property type="entry name" value="WalR-like"/>
</dbReference>
<dbReference type="SUPFAM" id="SSF52172">
    <property type="entry name" value="CheY-like"/>
    <property type="match status" value="1"/>
</dbReference>
<organism evidence="10 11">
    <name type="scientific">Paenibacillus sepulcri</name>
    <dbReference type="NCBI Taxonomy" id="359917"/>
    <lineage>
        <taxon>Bacteria</taxon>
        <taxon>Bacillati</taxon>
        <taxon>Bacillota</taxon>
        <taxon>Bacilli</taxon>
        <taxon>Bacillales</taxon>
        <taxon>Paenibacillaceae</taxon>
        <taxon>Paenibacillus</taxon>
    </lineage>
</organism>
<dbReference type="Gene3D" id="1.10.10.10">
    <property type="entry name" value="Winged helix-like DNA-binding domain superfamily/Winged helix DNA-binding domain"/>
    <property type="match status" value="1"/>
</dbReference>
<comment type="caution">
    <text evidence="10">The sequence shown here is derived from an EMBL/GenBank/DDBJ whole genome shotgun (WGS) entry which is preliminary data.</text>
</comment>
<dbReference type="PANTHER" id="PTHR48111:SF21">
    <property type="entry name" value="DNA-BINDING DUAL MASTER TRANSCRIPTIONAL REGULATOR RPAA"/>
    <property type="match status" value="1"/>
</dbReference>
<protein>
    <submittedName>
        <fullName evidence="10">Response regulator transcription factor</fullName>
    </submittedName>
</protein>
<dbReference type="InterPro" id="IPR011006">
    <property type="entry name" value="CheY-like_superfamily"/>
</dbReference>
<feature type="domain" description="OmpR/PhoB-type" evidence="9">
    <location>
        <begin position="122"/>
        <end position="217"/>
    </location>
</feature>
<keyword evidence="5" id="KW-0804">Transcription</keyword>
<keyword evidence="2" id="KW-0902">Two-component regulatory system</keyword>
<dbReference type="CDD" id="cd00383">
    <property type="entry name" value="trans_reg_C"/>
    <property type="match status" value="1"/>
</dbReference>
<dbReference type="InterPro" id="IPR001789">
    <property type="entry name" value="Sig_transdc_resp-reg_receiver"/>
</dbReference>
<dbReference type="Gene3D" id="3.40.50.2300">
    <property type="match status" value="1"/>
</dbReference>
<dbReference type="PANTHER" id="PTHR48111">
    <property type="entry name" value="REGULATOR OF RPOS"/>
    <property type="match status" value="1"/>
</dbReference>